<evidence type="ECO:0000256" key="1">
    <source>
        <dbReference type="SAM" id="MobiDB-lite"/>
    </source>
</evidence>
<protein>
    <submittedName>
        <fullName evidence="2">Uncharacterized protein</fullName>
    </submittedName>
</protein>
<dbReference type="Proteomes" id="UP000193986">
    <property type="component" value="Unassembled WGS sequence"/>
</dbReference>
<dbReference type="InParanoid" id="A0A1Y2BJD7"/>
<reference evidence="2 3" key="1">
    <citation type="submission" date="2016-07" db="EMBL/GenBank/DDBJ databases">
        <title>Pervasive Adenine N6-methylation of Active Genes in Fungi.</title>
        <authorList>
            <consortium name="DOE Joint Genome Institute"/>
            <person name="Mondo S.J."/>
            <person name="Dannebaum R.O."/>
            <person name="Kuo R.C."/>
            <person name="Labutti K."/>
            <person name="Haridas S."/>
            <person name="Kuo A."/>
            <person name="Salamov A."/>
            <person name="Ahrendt S.R."/>
            <person name="Lipzen A."/>
            <person name="Sullivan W."/>
            <person name="Andreopoulos W.B."/>
            <person name="Clum A."/>
            <person name="Lindquist E."/>
            <person name="Daum C."/>
            <person name="Ramamoorthy G.K."/>
            <person name="Gryganskyi A."/>
            <person name="Culley D."/>
            <person name="Magnuson J.K."/>
            <person name="James T.Y."/>
            <person name="O'Malley M.A."/>
            <person name="Stajich J.E."/>
            <person name="Spatafora J.W."/>
            <person name="Visel A."/>
            <person name="Grigoriev I.V."/>
        </authorList>
    </citation>
    <scope>NUCLEOTIDE SEQUENCE [LARGE SCALE GENOMIC DNA]</scope>
    <source>
        <strain evidence="2 3">68-887.2</strain>
    </source>
</reference>
<dbReference type="OrthoDB" id="2563476at2759"/>
<evidence type="ECO:0000313" key="2">
    <source>
        <dbReference type="EMBL" id="ORY34700.1"/>
    </source>
</evidence>
<gene>
    <name evidence="2" type="ORF">BCR39DRAFT_556212</name>
</gene>
<proteinExistence type="predicted"/>
<sequence>MAIPIHFWGAGPSPPGPQFYGIPQIPPSSHPMVVDPALAIRDYTEHALNGDRRSMCDETSKKLLESWSKTDEYRAVIVDVVKTRLDLGWPYNYKALDILSFMPLGDITGLYDKLKALSESPASVEGAAELKKAAKPFVDKVDAEKKKAEDEEASKKQQAIAAMWGGLWADDATRRQAQIASAGWGGWPYPWLQAPGVSAQAVAWPGKGPEGWQPSSITPMPQVYPFSRSGYYALRPPDEKPPEPPKANQLAGVWLGPPA</sequence>
<evidence type="ECO:0000313" key="3">
    <source>
        <dbReference type="Proteomes" id="UP000193986"/>
    </source>
</evidence>
<dbReference type="AlphaFoldDB" id="A0A1Y2BJD7"/>
<comment type="caution">
    <text evidence="2">The sequence shown here is derived from an EMBL/GenBank/DDBJ whole genome shotgun (WGS) entry which is preliminary data.</text>
</comment>
<accession>A0A1Y2BJD7</accession>
<feature type="region of interest" description="Disordered" evidence="1">
    <location>
        <begin position="234"/>
        <end position="259"/>
    </location>
</feature>
<organism evidence="2 3">
    <name type="scientific">Naematelia encephala</name>
    <dbReference type="NCBI Taxonomy" id="71784"/>
    <lineage>
        <taxon>Eukaryota</taxon>
        <taxon>Fungi</taxon>
        <taxon>Dikarya</taxon>
        <taxon>Basidiomycota</taxon>
        <taxon>Agaricomycotina</taxon>
        <taxon>Tremellomycetes</taxon>
        <taxon>Tremellales</taxon>
        <taxon>Naemateliaceae</taxon>
        <taxon>Naematelia</taxon>
    </lineage>
</organism>
<keyword evidence="3" id="KW-1185">Reference proteome</keyword>
<dbReference type="EMBL" id="MCFC01000002">
    <property type="protein sequence ID" value="ORY34700.1"/>
    <property type="molecule type" value="Genomic_DNA"/>
</dbReference>
<name>A0A1Y2BJD7_9TREE</name>